<feature type="transmembrane region" description="Helical" evidence="8">
    <location>
        <begin position="102"/>
        <end position="123"/>
    </location>
</feature>
<keyword evidence="3" id="KW-1003">Cell membrane</keyword>
<keyword evidence="11" id="KW-1185">Reference proteome</keyword>
<evidence type="ECO:0000313" key="10">
    <source>
        <dbReference type="EMBL" id="MCI0755720.1"/>
    </source>
</evidence>
<feature type="transmembrane region" description="Helical" evidence="8">
    <location>
        <begin position="12"/>
        <end position="33"/>
    </location>
</feature>
<dbReference type="Pfam" id="PF00528">
    <property type="entry name" value="BPD_transp_1"/>
    <property type="match status" value="1"/>
</dbReference>
<proteinExistence type="inferred from homology"/>
<keyword evidence="6 8" id="KW-1133">Transmembrane helix</keyword>
<evidence type="ECO:0000256" key="5">
    <source>
        <dbReference type="ARBA" id="ARBA00022692"/>
    </source>
</evidence>
<dbReference type="SUPFAM" id="SSF161098">
    <property type="entry name" value="MetI-like"/>
    <property type="match status" value="1"/>
</dbReference>
<evidence type="ECO:0000256" key="7">
    <source>
        <dbReference type="ARBA" id="ARBA00023136"/>
    </source>
</evidence>
<dbReference type="InterPro" id="IPR035906">
    <property type="entry name" value="MetI-like_sf"/>
</dbReference>
<evidence type="ECO:0000256" key="8">
    <source>
        <dbReference type="RuleBase" id="RU363032"/>
    </source>
</evidence>
<feature type="transmembrane region" description="Helical" evidence="8">
    <location>
        <begin position="135"/>
        <end position="155"/>
    </location>
</feature>
<evidence type="ECO:0000256" key="6">
    <source>
        <dbReference type="ARBA" id="ARBA00022989"/>
    </source>
</evidence>
<keyword evidence="5 8" id="KW-0812">Transmembrane</keyword>
<sequence length="264" mass="28784">MIERTARAFCWAMLALVILFLLLPILVVIPVSFTDTAVFRFPPTGFSFRWYERVWGIDALLSALWLSVSVAALSTVISLVLGTLCAVALVRGQVPWGHAVATFMVSPLMLPGLVLGIALLQAAREIGLRDAWSSLLLAHVVITMPFVMRTVLASLSLFDFTLVDAARTLGCSYPLALWRVLVPAILPGFISGALFAFFASFDNYPISMFLVDVRTKTLPIQLLNQLEVSPDPTLAAVSVLLIGLTVLLLLLCDRLVGLRRMAAL</sequence>
<accession>A0ABS9W8U3</accession>
<protein>
    <submittedName>
        <fullName evidence="10">ABC transporter permease</fullName>
    </submittedName>
</protein>
<dbReference type="PANTHER" id="PTHR43357:SF4">
    <property type="entry name" value="INNER MEMBRANE ABC TRANSPORTER PERMEASE PROTEIN YDCV"/>
    <property type="match status" value="1"/>
</dbReference>
<evidence type="ECO:0000256" key="3">
    <source>
        <dbReference type="ARBA" id="ARBA00022475"/>
    </source>
</evidence>
<evidence type="ECO:0000313" key="11">
    <source>
        <dbReference type="Proteomes" id="UP001201985"/>
    </source>
</evidence>
<reference evidence="10 11" key="1">
    <citation type="submission" date="2022-03" db="EMBL/GenBank/DDBJ databases">
        <title>Complete genome analysis of Roseomonas KG 17.1 : a prolific producer of plant growth promoters.</title>
        <authorList>
            <person name="Saadouli I."/>
            <person name="Najjari A."/>
            <person name="Mosbah A."/>
            <person name="Ouzari H.I."/>
        </authorList>
    </citation>
    <scope>NUCLEOTIDE SEQUENCE [LARGE SCALE GENOMIC DNA]</scope>
    <source>
        <strain evidence="10 11">KG17-1</strain>
    </source>
</reference>
<feature type="transmembrane region" description="Helical" evidence="8">
    <location>
        <begin position="233"/>
        <end position="252"/>
    </location>
</feature>
<name>A0ABS9W8U3_9PROT</name>
<evidence type="ECO:0000256" key="2">
    <source>
        <dbReference type="ARBA" id="ARBA00022448"/>
    </source>
</evidence>
<dbReference type="Gene3D" id="1.10.3720.10">
    <property type="entry name" value="MetI-like"/>
    <property type="match status" value="1"/>
</dbReference>
<dbReference type="CDD" id="cd06261">
    <property type="entry name" value="TM_PBP2"/>
    <property type="match status" value="1"/>
</dbReference>
<keyword evidence="7 8" id="KW-0472">Membrane</keyword>
<keyword evidence="4" id="KW-0997">Cell inner membrane</keyword>
<comment type="caution">
    <text evidence="10">The sequence shown here is derived from an EMBL/GenBank/DDBJ whole genome shotgun (WGS) entry which is preliminary data.</text>
</comment>
<gene>
    <name evidence="10" type="ORF">MON41_18740</name>
</gene>
<keyword evidence="2 8" id="KW-0813">Transport</keyword>
<feature type="domain" description="ABC transmembrane type-1" evidence="9">
    <location>
        <begin position="64"/>
        <end position="252"/>
    </location>
</feature>
<dbReference type="Proteomes" id="UP001201985">
    <property type="component" value="Unassembled WGS sequence"/>
</dbReference>
<comment type="similarity">
    <text evidence="8">Belongs to the binding-protein-dependent transport system permease family.</text>
</comment>
<feature type="transmembrane region" description="Helical" evidence="8">
    <location>
        <begin position="63"/>
        <end position="90"/>
    </location>
</feature>
<evidence type="ECO:0000256" key="1">
    <source>
        <dbReference type="ARBA" id="ARBA00004429"/>
    </source>
</evidence>
<feature type="transmembrane region" description="Helical" evidence="8">
    <location>
        <begin position="176"/>
        <end position="201"/>
    </location>
</feature>
<evidence type="ECO:0000259" key="9">
    <source>
        <dbReference type="PROSITE" id="PS50928"/>
    </source>
</evidence>
<evidence type="ECO:0000256" key="4">
    <source>
        <dbReference type="ARBA" id="ARBA00022519"/>
    </source>
</evidence>
<comment type="subcellular location">
    <subcellularLocation>
        <location evidence="1">Cell inner membrane</location>
        <topology evidence="1">Multi-pass membrane protein</topology>
    </subcellularLocation>
    <subcellularLocation>
        <location evidence="8">Cell membrane</location>
        <topology evidence="8">Multi-pass membrane protein</topology>
    </subcellularLocation>
</comment>
<dbReference type="PANTHER" id="PTHR43357">
    <property type="entry name" value="INNER MEMBRANE ABC TRANSPORTER PERMEASE PROTEIN YDCV"/>
    <property type="match status" value="1"/>
</dbReference>
<dbReference type="PROSITE" id="PS50928">
    <property type="entry name" value="ABC_TM1"/>
    <property type="match status" value="1"/>
</dbReference>
<dbReference type="InterPro" id="IPR000515">
    <property type="entry name" value="MetI-like"/>
</dbReference>
<organism evidence="10 11">
    <name type="scientific">Teichococcus vastitatis</name>
    <dbReference type="NCBI Taxonomy" id="2307076"/>
    <lineage>
        <taxon>Bacteria</taxon>
        <taxon>Pseudomonadati</taxon>
        <taxon>Pseudomonadota</taxon>
        <taxon>Alphaproteobacteria</taxon>
        <taxon>Acetobacterales</taxon>
        <taxon>Roseomonadaceae</taxon>
        <taxon>Roseomonas</taxon>
    </lineage>
</organism>
<dbReference type="EMBL" id="JALBUU010000049">
    <property type="protein sequence ID" value="MCI0755720.1"/>
    <property type="molecule type" value="Genomic_DNA"/>
</dbReference>
<dbReference type="RefSeq" id="WP_241793576.1">
    <property type="nucleotide sequence ID" value="NZ_JALBUU010000049.1"/>
</dbReference>